<evidence type="ECO:0000313" key="1">
    <source>
        <dbReference type="EMBL" id="CAG9474571.1"/>
    </source>
</evidence>
<comment type="caution">
    <text evidence="1">The sequence shown here is derived from an EMBL/GenBank/DDBJ whole genome shotgun (WGS) entry which is preliminary data.</text>
</comment>
<dbReference type="Pfam" id="PF05795">
    <property type="entry name" value="Plasmodium_Vir"/>
    <property type="match status" value="1"/>
</dbReference>
<accession>A0A8S4H837</accession>
<dbReference type="InterPro" id="IPR008780">
    <property type="entry name" value="Plasmodium_Vir"/>
</dbReference>
<proteinExistence type="predicted"/>
<gene>
    <name evidence="1" type="ORF">PVW1_100015200</name>
</gene>
<organism evidence="1 2">
    <name type="scientific">Plasmodium vivax</name>
    <name type="common">malaria parasite P. vivax</name>
    <dbReference type="NCBI Taxonomy" id="5855"/>
    <lineage>
        <taxon>Eukaryota</taxon>
        <taxon>Sar</taxon>
        <taxon>Alveolata</taxon>
        <taxon>Apicomplexa</taxon>
        <taxon>Aconoidasida</taxon>
        <taxon>Haemosporida</taxon>
        <taxon>Plasmodiidae</taxon>
        <taxon>Plasmodium</taxon>
        <taxon>Plasmodium (Plasmodium)</taxon>
    </lineage>
</organism>
<reference evidence="1" key="1">
    <citation type="submission" date="2021-09" db="EMBL/GenBank/DDBJ databases">
        <authorList>
            <consortium name="Pathogen Informatics"/>
        </authorList>
    </citation>
    <scope>NUCLEOTIDE SEQUENCE</scope>
    <source>
        <strain evidence="1">PvW1</strain>
    </source>
</reference>
<evidence type="ECO:0000313" key="2">
    <source>
        <dbReference type="Proteomes" id="UP000779233"/>
    </source>
</evidence>
<dbReference type="AlphaFoldDB" id="A0A8S4H837"/>
<protein>
    <submittedName>
        <fullName evidence="1">(malaria parasite P. vivax) hypothetical protein</fullName>
    </submittedName>
</protein>
<dbReference type="Proteomes" id="UP000779233">
    <property type="component" value="Unassembled WGS sequence"/>
</dbReference>
<name>A0A8S4H837_PLAVI</name>
<dbReference type="EMBL" id="CAJZCX010000005">
    <property type="protein sequence ID" value="CAG9474571.1"/>
    <property type="molecule type" value="Genomic_DNA"/>
</dbReference>
<sequence length="384" mass="44417">MADNNSILDIGKWKEVYPFLYEVWFWYDQFGKSMDYDANRRSYDSLCHQILHNMNADVNKHKGVCMKIMRNLKRLTPESTHFNPTPERCNILYNWIYNLIQENKNTEDIIRKTFEEYIVYKNDINSFSRCDYFSHIEKFEEPMNIILLDIFQDNMEIIRTQLSRDYKSTETPLKKFLCESLKIYKHMNESYCKTRDESNEKHRHICTKLFNFKSSYSVFRNNIQNLYTKAPALDDIDNGFLVECSSDAQRSLLVSDSGKNPSHALGKGMTASVTISGNYLQGGFPTFPADEGNPLQEDIPTPPGNEDNSMKKTITTTVGTVAGASSLLALLYRFTPGGNWMRSGIRGSRGRINSNFYGEGPNEVLFNGMDHNDFNSYNIRYEAI</sequence>
<dbReference type="VEuPathDB" id="PlasmoDB:PVPAM_100007100"/>